<sequence length="90" mass="10212">MVFCKRVSRQILIMFSILILLAFFDLSLSAPLPNHCATNCNINRPTEIHAGCWLELQHLIPFQTVKTVKNLKVELYLAGSHCGVVIYQLN</sequence>
<reference evidence="2 3" key="1">
    <citation type="submission" date="2023-04" db="EMBL/GenBank/DDBJ databases">
        <title>Genome of Basidiobolus ranarum AG-B5.</title>
        <authorList>
            <person name="Stajich J.E."/>
            <person name="Carter-House D."/>
            <person name="Gryganskyi A."/>
        </authorList>
    </citation>
    <scope>NUCLEOTIDE SEQUENCE [LARGE SCALE GENOMIC DNA]</scope>
    <source>
        <strain evidence="2 3">AG-B5</strain>
    </source>
</reference>
<evidence type="ECO:0008006" key="4">
    <source>
        <dbReference type="Google" id="ProtNLM"/>
    </source>
</evidence>
<keyword evidence="1" id="KW-0732">Signal</keyword>
<organism evidence="2 3">
    <name type="scientific">Basidiobolus ranarum</name>
    <dbReference type="NCBI Taxonomy" id="34480"/>
    <lineage>
        <taxon>Eukaryota</taxon>
        <taxon>Fungi</taxon>
        <taxon>Fungi incertae sedis</taxon>
        <taxon>Zoopagomycota</taxon>
        <taxon>Entomophthoromycotina</taxon>
        <taxon>Basidiobolomycetes</taxon>
        <taxon>Basidiobolales</taxon>
        <taxon>Basidiobolaceae</taxon>
        <taxon>Basidiobolus</taxon>
    </lineage>
</organism>
<gene>
    <name evidence="2" type="ORF">K7432_017513</name>
</gene>
<feature type="non-terminal residue" evidence="2">
    <location>
        <position position="90"/>
    </location>
</feature>
<evidence type="ECO:0000313" key="3">
    <source>
        <dbReference type="Proteomes" id="UP001479436"/>
    </source>
</evidence>
<proteinExistence type="predicted"/>
<dbReference type="Proteomes" id="UP001479436">
    <property type="component" value="Unassembled WGS sequence"/>
</dbReference>
<name>A0ABR2VK97_9FUNG</name>
<evidence type="ECO:0000313" key="2">
    <source>
        <dbReference type="EMBL" id="KAK9670761.1"/>
    </source>
</evidence>
<accession>A0ABR2VK97</accession>
<protein>
    <recommendedName>
        <fullName evidence="4">Secreted protein</fullName>
    </recommendedName>
</protein>
<keyword evidence="3" id="KW-1185">Reference proteome</keyword>
<comment type="caution">
    <text evidence="2">The sequence shown here is derived from an EMBL/GenBank/DDBJ whole genome shotgun (WGS) entry which is preliminary data.</text>
</comment>
<dbReference type="EMBL" id="JASJQH010010768">
    <property type="protein sequence ID" value="KAK9670761.1"/>
    <property type="molecule type" value="Genomic_DNA"/>
</dbReference>
<feature type="signal peptide" evidence="1">
    <location>
        <begin position="1"/>
        <end position="29"/>
    </location>
</feature>
<feature type="chain" id="PRO_5046190160" description="Secreted protein" evidence="1">
    <location>
        <begin position="30"/>
        <end position="90"/>
    </location>
</feature>
<evidence type="ECO:0000256" key="1">
    <source>
        <dbReference type="SAM" id="SignalP"/>
    </source>
</evidence>